<dbReference type="OrthoDB" id="196472at2"/>
<dbReference type="GO" id="GO:0009055">
    <property type="term" value="F:electron transfer activity"/>
    <property type="evidence" value="ECO:0007669"/>
    <property type="project" value="InterPro"/>
</dbReference>
<feature type="transmembrane region" description="Helical" evidence="6">
    <location>
        <begin position="98"/>
        <end position="120"/>
    </location>
</feature>
<dbReference type="Proteomes" id="UP000241074">
    <property type="component" value="Chromosome"/>
</dbReference>
<feature type="transmembrane region" description="Helical" evidence="6">
    <location>
        <begin position="140"/>
        <end position="158"/>
    </location>
</feature>
<proteinExistence type="predicted"/>
<dbReference type="SUPFAM" id="SSF81342">
    <property type="entry name" value="Transmembrane di-heme cytochromes"/>
    <property type="match status" value="1"/>
</dbReference>
<keyword evidence="5 6" id="KW-0472">Membrane</keyword>
<feature type="transmembrane region" description="Helical" evidence="6">
    <location>
        <begin position="20"/>
        <end position="36"/>
    </location>
</feature>
<keyword evidence="2" id="KW-1003">Cell membrane</keyword>
<keyword evidence="4 6" id="KW-1133">Transmembrane helix</keyword>
<evidence type="ECO:0000256" key="2">
    <source>
        <dbReference type="ARBA" id="ARBA00022475"/>
    </source>
</evidence>
<evidence type="ECO:0000256" key="6">
    <source>
        <dbReference type="SAM" id="Phobius"/>
    </source>
</evidence>
<dbReference type="GO" id="GO:0020037">
    <property type="term" value="F:heme binding"/>
    <property type="evidence" value="ECO:0007669"/>
    <property type="project" value="TreeGrafter"/>
</dbReference>
<dbReference type="EMBL" id="CP027860">
    <property type="protein sequence ID" value="AVP96120.1"/>
    <property type="molecule type" value="Genomic_DNA"/>
</dbReference>
<evidence type="ECO:0000313" key="9">
    <source>
        <dbReference type="Proteomes" id="UP000241074"/>
    </source>
</evidence>
<evidence type="ECO:0000256" key="3">
    <source>
        <dbReference type="ARBA" id="ARBA00022692"/>
    </source>
</evidence>
<keyword evidence="3 6" id="KW-0812">Transmembrane</keyword>
<comment type="subcellular location">
    <subcellularLocation>
        <location evidence="1">Cell membrane</location>
        <topology evidence="1">Multi-pass membrane protein</topology>
    </subcellularLocation>
</comment>
<dbReference type="GO" id="GO:0005886">
    <property type="term" value="C:plasma membrane"/>
    <property type="evidence" value="ECO:0007669"/>
    <property type="project" value="UniProtKB-SubCell"/>
</dbReference>
<evidence type="ECO:0000259" key="7">
    <source>
        <dbReference type="Pfam" id="PF01292"/>
    </source>
</evidence>
<dbReference type="InterPro" id="IPR011577">
    <property type="entry name" value="Cyt_b561_bac/Ni-Hgenase"/>
</dbReference>
<accession>A0A2P1PMQ2</accession>
<dbReference type="GO" id="GO:0022904">
    <property type="term" value="P:respiratory electron transport chain"/>
    <property type="evidence" value="ECO:0007669"/>
    <property type="project" value="InterPro"/>
</dbReference>
<feature type="domain" description="Cytochrome b561 bacterial/Ni-hydrogenase" evidence="7">
    <location>
        <begin position="10"/>
        <end position="171"/>
    </location>
</feature>
<dbReference type="Gene3D" id="1.20.950.20">
    <property type="entry name" value="Transmembrane di-heme cytochromes, Chain C"/>
    <property type="match status" value="1"/>
</dbReference>
<name>A0A2P1PMQ2_9GAMM</name>
<dbReference type="InterPro" id="IPR016174">
    <property type="entry name" value="Di-haem_cyt_TM"/>
</dbReference>
<dbReference type="InterPro" id="IPR051542">
    <property type="entry name" value="Hydrogenase_cytochrome"/>
</dbReference>
<protein>
    <submittedName>
        <fullName evidence="8">Cytochrome B</fullName>
    </submittedName>
</protein>
<dbReference type="PANTHER" id="PTHR30485:SF2">
    <property type="entry name" value="BLL0597 PROTEIN"/>
    <property type="match status" value="1"/>
</dbReference>
<keyword evidence="9" id="KW-1185">Reference proteome</keyword>
<organism evidence="8 9">
    <name type="scientific">Ahniella affigens</name>
    <dbReference type="NCBI Taxonomy" id="2021234"/>
    <lineage>
        <taxon>Bacteria</taxon>
        <taxon>Pseudomonadati</taxon>
        <taxon>Pseudomonadota</taxon>
        <taxon>Gammaproteobacteria</taxon>
        <taxon>Lysobacterales</taxon>
        <taxon>Rhodanobacteraceae</taxon>
        <taxon>Ahniella</taxon>
    </lineage>
</organism>
<dbReference type="AlphaFoldDB" id="A0A2P1PMQ2"/>
<evidence type="ECO:0000256" key="5">
    <source>
        <dbReference type="ARBA" id="ARBA00023136"/>
    </source>
</evidence>
<reference evidence="8 9" key="1">
    <citation type="submission" date="2018-03" db="EMBL/GenBank/DDBJ databases">
        <title>Ahniella affigens gen. nov., sp. nov., a gammaproteobacterium isolated from sandy soil near a stream.</title>
        <authorList>
            <person name="Ko Y."/>
            <person name="Kim J.-H."/>
        </authorList>
    </citation>
    <scope>NUCLEOTIDE SEQUENCE [LARGE SCALE GENOMIC DNA]</scope>
    <source>
        <strain evidence="8 9">D13</strain>
    </source>
</reference>
<sequence>MTATSKQILVFDRIVRSTHWLIAVGIVATWFTRHARGAWHEWLGYGVAAVLLLRLLWGLIGSRHARFADFMQSPLATIRYARKWWAGTAPRFLGHNPLGGWMIVTIWTTLAVVLVTGYLFTTDRWFGIEWVIETHAISTWVLLGLIPIHVIGVLLASYRDREHLILAMIHGRKPEVIDGQTDPSGTSAIKPR</sequence>
<evidence type="ECO:0000256" key="4">
    <source>
        <dbReference type="ARBA" id="ARBA00022989"/>
    </source>
</evidence>
<dbReference type="PANTHER" id="PTHR30485">
    <property type="entry name" value="NI/FE-HYDROGENASE 1 B-TYPE CYTOCHROME SUBUNIT"/>
    <property type="match status" value="1"/>
</dbReference>
<dbReference type="KEGG" id="xba:C7S18_02430"/>
<evidence type="ECO:0000256" key="1">
    <source>
        <dbReference type="ARBA" id="ARBA00004651"/>
    </source>
</evidence>
<dbReference type="Pfam" id="PF01292">
    <property type="entry name" value="Ni_hydr_CYTB"/>
    <property type="match status" value="1"/>
</dbReference>
<gene>
    <name evidence="8" type="ORF">C7S18_02430</name>
</gene>
<evidence type="ECO:0000313" key="8">
    <source>
        <dbReference type="EMBL" id="AVP96120.1"/>
    </source>
</evidence>
<feature type="transmembrane region" description="Helical" evidence="6">
    <location>
        <begin position="42"/>
        <end position="60"/>
    </location>
</feature>
<reference evidence="8 9" key="2">
    <citation type="submission" date="2018-03" db="EMBL/GenBank/DDBJ databases">
        <authorList>
            <person name="Keele B.F."/>
        </authorList>
    </citation>
    <scope>NUCLEOTIDE SEQUENCE [LARGE SCALE GENOMIC DNA]</scope>
    <source>
        <strain evidence="8 9">D13</strain>
    </source>
</reference>